<name>A0A4V6NDE6_PSEEN</name>
<evidence type="ECO:0000313" key="1">
    <source>
        <dbReference type="EMBL" id="TCK21386.1"/>
    </source>
</evidence>
<reference evidence="1 2" key="1">
    <citation type="submission" date="2019-03" db="EMBL/GenBank/DDBJ databases">
        <title>Sequencing the genomes of 1000 actinobacteria strains.</title>
        <authorList>
            <person name="Klenk H.-P."/>
        </authorList>
    </citation>
    <scope>NUCLEOTIDE SEQUENCE [LARGE SCALE GENOMIC DNA]</scope>
    <source>
        <strain evidence="1 2">DSM 44969</strain>
    </source>
</reference>
<accession>A0A4V6NDE6</accession>
<protein>
    <submittedName>
        <fullName evidence="1">Uncharacterized protein</fullName>
    </submittedName>
</protein>
<dbReference type="RefSeq" id="WP_132430140.1">
    <property type="nucleotide sequence ID" value="NZ_SMFZ01000002.1"/>
</dbReference>
<dbReference type="AlphaFoldDB" id="A0A4V6NDE6"/>
<gene>
    <name evidence="1" type="ORF">EV378_5369</name>
</gene>
<dbReference type="Proteomes" id="UP000295560">
    <property type="component" value="Unassembled WGS sequence"/>
</dbReference>
<organism evidence="1 2">
    <name type="scientific">Pseudonocardia endophytica</name>
    <dbReference type="NCBI Taxonomy" id="401976"/>
    <lineage>
        <taxon>Bacteria</taxon>
        <taxon>Bacillati</taxon>
        <taxon>Actinomycetota</taxon>
        <taxon>Actinomycetes</taxon>
        <taxon>Pseudonocardiales</taxon>
        <taxon>Pseudonocardiaceae</taxon>
        <taxon>Pseudonocardia</taxon>
    </lineage>
</organism>
<dbReference type="OrthoDB" id="3803428at2"/>
<comment type="caution">
    <text evidence="1">The sequence shown here is derived from an EMBL/GenBank/DDBJ whole genome shotgun (WGS) entry which is preliminary data.</text>
</comment>
<sequence>MHVAVLPTEDAEHGALVEVGPPYAVMDDVLVHRVHLGAGVYLDVDLMAPCHWRRLTFPLGSEGAAPVLTRLLGQSAADGLGDGDIGPIGGSDGTVAVDIAGAGPWLRVAVVDAVDQWVHLTLDQSLLDAERAVSRMRAAVGLPDGPARSAVMSESLLLARRASGGLVRFLQAVDATVAPALRAALRTLVDGYAALTNEVVGEDHALDAVVAAGEHLTADLTRRTVTRRFELPAATAVRAAPGAGASMIDPRQSRARTFAISPDPTLAEVSVTSGGQIDAGTVAVRAAAFGARVAPEMLSRLMVRLVERNSGRIGGHALLSPGRRSRGRAVFEARVPLVGIDPNQVRADLFDVFVVREPASDDDDAGLRRARKAVTLLSGWRQLCGLVLMPVRPAEIAPLLRDAVVGLRDGADGPEGDPVCNGAPSLRNLHRFASMDDEPLLEWLRASARPGGPDAAHDSGGLTVAELAVADATLAK</sequence>
<keyword evidence="2" id="KW-1185">Reference proteome</keyword>
<evidence type="ECO:0000313" key="2">
    <source>
        <dbReference type="Proteomes" id="UP000295560"/>
    </source>
</evidence>
<dbReference type="EMBL" id="SMFZ01000002">
    <property type="protein sequence ID" value="TCK21386.1"/>
    <property type="molecule type" value="Genomic_DNA"/>
</dbReference>
<proteinExistence type="predicted"/>